<keyword evidence="4" id="KW-0804">Transcription</keyword>
<organism evidence="6 7">
    <name type="scientific">Saccharomonospora viridis</name>
    <dbReference type="NCBI Taxonomy" id="1852"/>
    <lineage>
        <taxon>Bacteria</taxon>
        <taxon>Bacillati</taxon>
        <taxon>Actinomycetota</taxon>
        <taxon>Actinomycetes</taxon>
        <taxon>Pseudonocardiales</taxon>
        <taxon>Pseudonocardiaceae</taxon>
        <taxon>Saccharomonospora</taxon>
    </lineage>
</organism>
<dbReference type="PROSITE" id="PS50931">
    <property type="entry name" value="HTH_LYSR"/>
    <property type="match status" value="2"/>
</dbReference>
<dbReference type="GO" id="GO:0003700">
    <property type="term" value="F:DNA-binding transcription factor activity"/>
    <property type="evidence" value="ECO:0007669"/>
    <property type="project" value="InterPro"/>
</dbReference>
<dbReference type="Pfam" id="PF03466">
    <property type="entry name" value="LysR_substrate"/>
    <property type="match status" value="1"/>
</dbReference>
<gene>
    <name evidence="6" type="ORF">MINT15_09690</name>
</gene>
<dbReference type="InterPro" id="IPR036388">
    <property type="entry name" value="WH-like_DNA-bd_sf"/>
</dbReference>
<dbReference type="Gene3D" id="3.40.190.10">
    <property type="entry name" value="Periplasmic binding protein-like II"/>
    <property type="match status" value="2"/>
</dbReference>
<dbReference type="InterPro" id="IPR005119">
    <property type="entry name" value="LysR_subst-bd"/>
</dbReference>
<dbReference type="AlphaFoldDB" id="A0A837D8X6"/>
<evidence type="ECO:0000256" key="2">
    <source>
        <dbReference type="ARBA" id="ARBA00023015"/>
    </source>
</evidence>
<evidence type="ECO:0000259" key="5">
    <source>
        <dbReference type="PROSITE" id="PS50931"/>
    </source>
</evidence>
<dbReference type="InterPro" id="IPR000847">
    <property type="entry name" value="LysR_HTH_N"/>
</dbReference>
<dbReference type="SUPFAM" id="SSF46785">
    <property type="entry name" value="Winged helix' DNA-binding domain"/>
    <property type="match status" value="2"/>
</dbReference>
<protein>
    <submittedName>
        <fullName evidence="6">Transcriptional regulator</fullName>
    </submittedName>
</protein>
<keyword evidence="3" id="KW-0238">DNA-binding</keyword>
<dbReference type="Gene3D" id="1.10.10.10">
    <property type="entry name" value="Winged helix-like DNA-binding domain superfamily/Winged helix DNA-binding domain"/>
    <property type="match status" value="2"/>
</dbReference>
<dbReference type="EMBL" id="JRZE01000003">
    <property type="protein sequence ID" value="KHF44087.1"/>
    <property type="molecule type" value="Genomic_DNA"/>
</dbReference>
<keyword evidence="2" id="KW-0805">Transcription regulation</keyword>
<dbReference type="GO" id="GO:0032993">
    <property type="term" value="C:protein-DNA complex"/>
    <property type="evidence" value="ECO:0007669"/>
    <property type="project" value="TreeGrafter"/>
</dbReference>
<dbReference type="CDD" id="cd05466">
    <property type="entry name" value="PBP2_LTTR_substrate"/>
    <property type="match status" value="1"/>
</dbReference>
<comment type="similarity">
    <text evidence="1">Belongs to the LysR transcriptional regulatory family.</text>
</comment>
<evidence type="ECO:0000313" key="7">
    <source>
        <dbReference type="Proteomes" id="UP000030848"/>
    </source>
</evidence>
<comment type="caution">
    <text evidence="6">The sequence shown here is derived from an EMBL/GenBank/DDBJ whole genome shotgun (WGS) entry which is preliminary data.</text>
</comment>
<proteinExistence type="inferred from homology"/>
<name>A0A837D8X6_9PSEU</name>
<dbReference type="PANTHER" id="PTHR30346">
    <property type="entry name" value="TRANSCRIPTIONAL DUAL REGULATOR HCAR-RELATED"/>
    <property type="match status" value="1"/>
</dbReference>
<dbReference type="Pfam" id="PF00126">
    <property type="entry name" value="HTH_1"/>
    <property type="match status" value="2"/>
</dbReference>
<dbReference type="InterPro" id="IPR036390">
    <property type="entry name" value="WH_DNA-bd_sf"/>
</dbReference>
<evidence type="ECO:0000313" key="6">
    <source>
        <dbReference type="EMBL" id="KHF44087.1"/>
    </source>
</evidence>
<reference evidence="6 7" key="1">
    <citation type="submission" date="2014-10" db="EMBL/GenBank/DDBJ databases">
        <title>Genome sequence of Micropolyspora internatus JCM3315.</title>
        <authorList>
            <person name="Shin S.-K."/>
            <person name="Yi H."/>
        </authorList>
    </citation>
    <scope>NUCLEOTIDE SEQUENCE [LARGE SCALE GENOMIC DNA]</scope>
    <source>
        <strain evidence="6 7">JCM 3315</strain>
    </source>
</reference>
<evidence type="ECO:0000256" key="1">
    <source>
        <dbReference type="ARBA" id="ARBA00009437"/>
    </source>
</evidence>
<evidence type="ECO:0000256" key="3">
    <source>
        <dbReference type="ARBA" id="ARBA00023125"/>
    </source>
</evidence>
<dbReference type="GO" id="GO:0003677">
    <property type="term" value="F:DNA binding"/>
    <property type="evidence" value="ECO:0007669"/>
    <property type="project" value="UniProtKB-KW"/>
</dbReference>
<feature type="domain" description="HTH lysR-type" evidence="5">
    <location>
        <begin position="344"/>
        <end position="401"/>
    </location>
</feature>
<sequence>MRGAAKKARLKQSYARRHLERLERKVGVPLCTGTQHNLRLTDDGAYLLRIGRRYLHRLNEAVCQVAGDFCEVDDANPAALRAIRFAVDGGVWDDFVDDLARHLPTLLPVVVNAAPEISKELFERYRVDAVYTSEPFREADRLSRPTATYHVVDEPMWVGLPSDHPSAHKAVIPLRDLEEDRWIVGPGETARQALVNACWEVGFEPRIYRVVESLSMARSLLWHRAGVALFSPLSFPPGDNAGFLIRPLEDGPYQQHVLTVDPSVVPDYLARTLRERLQESYRERARGVNSEYAATLEQQAVGDVPLQRSGATESMVERNEPRDRDEALSCCASGIKSDHGDYRLEPEDVTMLRVIDESGSLNRAAPALLISQPALTRRLKRLEHRLALKLLVSDYRGTALTAAGRKLLNMIAEAEREFQLAGQVLLERASRESATVRKRVPTVALSTPVSYPRLRLSSDVLHPTPAFD</sequence>
<dbReference type="SUPFAM" id="SSF53850">
    <property type="entry name" value="Periplasmic binding protein-like II"/>
    <property type="match status" value="1"/>
</dbReference>
<evidence type="ECO:0000256" key="4">
    <source>
        <dbReference type="ARBA" id="ARBA00023163"/>
    </source>
</evidence>
<feature type="domain" description="HTH lysR-type" evidence="5">
    <location>
        <begin position="1"/>
        <end position="41"/>
    </location>
</feature>
<dbReference type="Proteomes" id="UP000030848">
    <property type="component" value="Unassembled WGS sequence"/>
</dbReference>
<accession>A0A837D8X6</accession>
<dbReference type="PANTHER" id="PTHR30346:SF29">
    <property type="entry name" value="LYSR SUBSTRATE-BINDING"/>
    <property type="match status" value="1"/>
</dbReference>